<evidence type="ECO:0000256" key="4">
    <source>
        <dbReference type="ARBA" id="ARBA00022989"/>
    </source>
</evidence>
<dbReference type="HOGENOM" id="CLU_529732_0_0_10"/>
<evidence type="ECO:0000256" key="3">
    <source>
        <dbReference type="ARBA" id="ARBA00022692"/>
    </source>
</evidence>
<feature type="transmembrane region" description="Helical" evidence="6">
    <location>
        <begin position="403"/>
        <end position="425"/>
    </location>
</feature>
<dbReference type="GO" id="GO:0005886">
    <property type="term" value="C:plasma membrane"/>
    <property type="evidence" value="ECO:0007669"/>
    <property type="project" value="UniProtKB-SubCell"/>
</dbReference>
<feature type="transmembrane region" description="Helical" evidence="6">
    <location>
        <begin position="467"/>
        <end position="488"/>
    </location>
</feature>
<feature type="transmembrane region" description="Helical" evidence="6">
    <location>
        <begin position="36"/>
        <end position="58"/>
    </location>
</feature>
<dbReference type="PANTHER" id="PTHR30250:SF11">
    <property type="entry name" value="O-ANTIGEN TRANSPORTER-RELATED"/>
    <property type="match status" value="1"/>
</dbReference>
<feature type="transmembrane region" description="Helical" evidence="6">
    <location>
        <begin position="345"/>
        <end position="368"/>
    </location>
</feature>
<dbReference type="STRING" id="485917.Phep_3931"/>
<evidence type="ECO:0000313" key="7">
    <source>
        <dbReference type="EMBL" id="ACU06122.1"/>
    </source>
</evidence>
<gene>
    <name evidence="7" type="ordered locus">Phep_3931</name>
</gene>
<feature type="transmembrane region" description="Helical" evidence="6">
    <location>
        <begin position="375"/>
        <end position="397"/>
    </location>
</feature>
<feature type="transmembrane region" description="Helical" evidence="6">
    <location>
        <begin position="262"/>
        <end position="283"/>
    </location>
</feature>
<evidence type="ECO:0000256" key="5">
    <source>
        <dbReference type="ARBA" id="ARBA00023136"/>
    </source>
</evidence>
<feature type="transmembrane region" description="Helical" evidence="6">
    <location>
        <begin position="7"/>
        <end position="30"/>
    </location>
</feature>
<feature type="transmembrane region" description="Helical" evidence="6">
    <location>
        <begin position="230"/>
        <end position="256"/>
    </location>
</feature>
<name>C6XVP7_PEDHD</name>
<dbReference type="AlphaFoldDB" id="C6XVP7"/>
<dbReference type="eggNOG" id="COG2244">
    <property type="taxonomic scope" value="Bacteria"/>
</dbReference>
<evidence type="ECO:0000256" key="2">
    <source>
        <dbReference type="ARBA" id="ARBA00022475"/>
    </source>
</evidence>
<dbReference type="OrthoDB" id="752006at2"/>
<evidence type="ECO:0000256" key="6">
    <source>
        <dbReference type="SAM" id="Phobius"/>
    </source>
</evidence>
<reference evidence="7 8" key="1">
    <citation type="journal article" date="2009" name="Stand. Genomic Sci.">
        <title>Complete genome sequence of Pedobacter heparinus type strain (HIM 762-3).</title>
        <authorList>
            <person name="Han C."/>
            <person name="Spring S."/>
            <person name="Lapidus A."/>
            <person name="Del Rio T.G."/>
            <person name="Tice H."/>
            <person name="Copeland A."/>
            <person name="Cheng J.F."/>
            <person name="Lucas S."/>
            <person name="Chen F."/>
            <person name="Nolan M."/>
            <person name="Bruce D."/>
            <person name="Goodwin L."/>
            <person name="Pitluck S."/>
            <person name="Ivanova N."/>
            <person name="Mavromatis K."/>
            <person name="Mikhailova N."/>
            <person name="Pati A."/>
            <person name="Chen A."/>
            <person name="Palaniappan K."/>
            <person name="Land M."/>
            <person name="Hauser L."/>
            <person name="Chang Y.J."/>
            <person name="Jeffries C.C."/>
            <person name="Saunders E."/>
            <person name="Chertkov O."/>
            <person name="Brettin T."/>
            <person name="Goker M."/>
            <person name="Rohde M."/>
            <person name="Bristow J."/>
            <person name="Eisen J.A."/>
            <person name="Markowitz V."/>
            <person name="Hugenholtz P."/>
            <person name="Kyrpides N.C."/>
            <person name="Klenk H.P."/>
            <person name="Detter J.C."/>
        </authorList>
    </citation>
    <scope>NUCLEOTIDE SEQUENCE [LARGE SCALE GENOMIC DNA]</scope>
    <source>
        <strain evidence="8">ATCC 13125 / DSM 2366 / CIP 104194 / JCM 7457 / NBRC 12017 / NCIMB 9290 / NRRL B-14731 / HIM 762-3</strain>
    </source>
</reference>
<dbReference type="Proteomes" id="UP000000852">
    <property type="component" value="Chromosome"/>
</dbReference>
<dbReference type="RefSeq" id="WP_015809730.1">
    <property type="nucleotide sequence ID" value="NC_013061.1"/>
</dbReference>
<dbReference type="PANTHER" id="PTHR30250">
    <property type="entry name" value="PST FAMILY PREDICTED COLANIC ACID TRANSPORTER"/>
    <property type="match status" value="1"/>
</dbReference>
<feature type="transmembrane region" description="Helical" evidence="6">
    <location>
        <begin position="304"/>
        <end position="325"/>
    </location>
</feature>
<evidence type="ECO:0000313" key="8">
    <source>
        <dbReference type="Proteomes" id="UP000000852"/>
    </source>
</evidence>
<feature type="transmembrane region" description="Helical" evidence="6">
    <location>
        <begin position="120"/>
        <end position="137"/>
    </location>
</feature>
<dbReference type="EMBL" id="CP001681">
    <property type="protein sequence ID" value="ACU06122.1"/>
    <property type="molecule type" value="Genomic_DNA"/>
</dbReference>
<organism evidence="7 8">
    <name type="scientific">Pedobacter heparinus (strain ATCC 13125 / DSM 2366 / CIP 104194 / JCM 7457 / NBRC 12017 / NCIMB 9290 / NRRL B-14731 / HIM 762-3)</name>
    <dbReference type="NCBI Taxonomy" id="485917"/>
    <lineage>
        <taxon>Bacteria</taxon>
        <taxon>Pseudomonadati</taxon>
        <taxon>Bacteroidota</taxon>
        <taxon>Sphingobacteriia</taxon>
        <taxon>Sphingobacteriales</taxon>
        <taxon>Sphingobacteriaceae</taxon>
        <taxon>Pedobacter</taxon>
    </lineage>
</organism>
<comment type="subcellular location">
    <subcellularLocation>
        <location evidence="1">Cell membrane</location>
        <topology evidence="1">Multi-pass membrane protein</topology>
    </subcellularLocation>
</comment>
<feature type="transmembrane region" description="Helical" evidence="6">
    <location>
        <begin position="157"/>
        <end position="174"/>
    </location>
</feature>
<keyword evidence="5 6" id="KW-0472">Membrane</keyword>
<keyword evidence="8" id="KW-1185">Reference proteome</keyword>
<protein>
    <submittedName>
        <fullName evidence="7">Polysaccharide biosynthesis protein</fullName>
    </submittedName>
</protein>
<evidence type="ECO:0000256" key="1">
    <source>
        <dbReference type="ARBA" id="ARBA00004651"/>
    </source>
</evidence>
<keyword evidence="3 6" id="KW-0812">Transmembrane</keyword>
<keyword evidence="4 6" id="KW-1133">Transmembrane helix</keyword>
<accession>C6XVP7</accession>
<dbReference type="InterPro" id="IPR050833">
    <property type="entry name" value="Poly_Biosynth_Transport"/>
</dbReference>
<dbReference type="KEGG" id="phe:Phep_3931"/>
<feature type="transmembrane region" description="Helical" evidence="6">
    <location>
        <begin position="79"/>
        <end position="108"/>
    </location>
</feature>
<keyword evidence="2" id="KW-1003">Cell membrane</keyword>
<feature type="transmembrane region" description="Helical" evidence="6">
    <location>
        <begin position="180"/>
        <end position="202"/>
    </location>
</feature>
<feature type="transmembrane region" description="Helical" evidence="6">
    <location>
        <begin position="437"/>
        <end position="455"/>
    </location>
</feature>
<sequence length="514" mass="59070">MSSFIKIYLWQILSLISGFATMVIVTPFLSSNPYLFGIYSVVMSMSLFLAYADLGFLSAGAKYASEYAVRNERKQEIEIISFVTFILGGFVLLISIVALVFSFLPHLLIKSLPDLNSKNVASTLLLVFALSTPLLVLQRSVQIIFNIRLKDYLYQRIFTASNIIKILSSFFFFGRGKYLLVEYFIFSQFVGLIAVILALLLAKKSFNYNLKMYFASIKFSKEIFNKTKKLAFSSLFVTIAWIVFYEIDLFVIGKFIGAKGVAIFSLSITLMALFRSLHSIIYNPFTAKFNHYIGKRDFSGFNRAFYKVLVLGLPLSVFPTLIVAFTIKSFIYSWVGIEYEEVIPIVRIMLFIYLFNFIASPASIALVAHERIRSIYLTTAIMPLIYWGGIIVTYNFWGLQSFAIFKLFAFSLSSMVYSYLSIKLFGVDFKQFLSRNVLQATIVSIALYFIVYYTQTYLPYFKKPGNLFKYTMLCSGYLVFSLVLYYLLSSQFRKTILEFLPSFSKLFKFKRESI</sequence>
<proteinExistence type="predicted"/>